<dbReference type="InterPro" id="IPR036383">
    <property type="entry name" value="TSP1_rpt_sf"/>
</dbReference>
<keyword evidence="3" id="KW-0964">Secreted</keyword>
<feature type="domain" description="BPTI/Kunitz inhibitor" evidence="10">
    <location>
        <begin position="706"/>
        <end position="756"/>
    </location>
</feature>
<dbReference type="FunFam" id="4.10.410.10:FF:000020">
    <property type="entry name" value="Collagen, type VI, alpha 3"/>
    <property type="match status" value="1"/>
</dbReference>
<dbReference type="InterPro" id="IPR002223">
    <property type="entry name" value="Kunitz_BPTI"/>
</dbReference>
<feature type="region of interest" description="Disordered" evidence="8">
    <location>
        <begin position="816"/>
        <end position="835"/>
    </location>
</feature>
<dbReference type="Pfam" id="PF05986">
    <property type="entry name" value="ADAMTS_spacer1"/>
    <property type="match status" value="1"/>
</dbReference>
<dbReference type="InterPro" id="IPR013273">
    <property type="entry name" value="ADAMTS/ADAMTS-like"/>
</dbReference>
<evidence type="ECO:0000256" key="4">
    <source>
        <dbReference type="ARBA" id="ARBA00022729"/>
    </source>
</evidence>
<dbReference type="SMART" id="SM00131">
    <property type="entry name" value="KU"/>
    <property type="match status" value="1"/>
</dbReference>
<dbReference type="InterPro" id="IPR010294">
    <property type="entry name" value="ADAMTS_spacer1"/>
</dbReference>
<feature type="chain" id="PRO_5039543746" description="BPTI/Kunitz inhibitor domain-containing protein" evidence="9">
    <location>
        <begin position="20"/>
        <end position="835"/>
    </location>
</feature>
<dbReference type="OrthoDB" id="9948486at2759"/>
<reference evidence="11" key="1">
    <citation type="submission" date="2021-01" db="EMBL/GenBank/DDBJ databases">
        <authorList>
            <person name="Zahm M."/>
            <person name="Roques C."/>
            <person name="Cabau C."/>
            <person name="Klopp C."/>
            <person name="Donnadieu C."/>
            <person name="Jouanno E."/>
            <person name="Lampietro C."/>
            <person name="Louis A."/>
            <person name="Herpin A."/>
            <person name="Echchiki A."/>
            <person name="Berthelot C."/>
            <person name="Parey E."/>
            <person name="Roest-Crollius H."/>
            <person name="Braasch I."/>
            <person name="Postlethwait J."/>
            <person name="Bobe J."/>
            <person name="Montfort J."/>
            <person name="Bouchez O."/>
            <person name="Begum T."/>
            <person name="Mejri S."/>
            <person name="Adams A."/>
            <person name="Chen W.-J."/>
            <person name="Guiguen Y."/>
        </authorList>
    </citation>
    <scope>NUCLEOTIDE SEQUENCE</scope>
    <source>
        <strain evidence="11">YG-15Mar2019-1</strain>
        <tissue evidence="11">Brain</tissue>
    </source>
</reference>
<keyword evidence="2" id="KW-0217">Developmental protein</keyword>
<dbReference type="Pfam" id="PF00014">
    <property type="entry name" value="Kunitz_BPTI"/>
    <property type="match status" value="1"/>
</dbReference>
<evidence type="ECO:0000256" key="2">
    <source>
        <dbReference type="ARBA" id="ARBA00022473"/>
    </source>
</evidence>
<dbReference type="InterPro" id="IPR000884">
    <property type="entry name" value="TSP1_rpt"/>
</dbReference>
<dbReference type="SUPFAM" id="SSF82895">
    <property type="entry name" value="TSP-1 type 1 repeat"/>
    <property type="match status" value="5"/>
</dbReference>
<dbReference type="CDD" id="cd22635">
    <property type="entry name" value="Kunitz_papilin"/>
    <property type="match status" value="1"/>
</dbReference>
<dbReference type="InterPro" id="IPR036880">
    <property type="entry name" value="Kunitz_BPTI_sf"/>
</dbReference>
<feature type="compositionally biased region" description="Basic residues" evidence="8">
    <location>
        <begin position="816"/>
        <end position="825"/>
    </location>
</feature>
<feature type="region of interest" description="Disordered" evidence="8">
    <location>
        <begin position="766"/>
        <end position="788"/>
    </location>
</feature>
<evidence type="ECO:0000256" key="3">
    <source>
        <dbReference type="ARBA" id="ARBA00022525"/>
    </source>
</evidence>
<name>A0A9D3TAE8_MEGAT</name>
<dbReference type="InterPro" id="IPR020901">
    <property type="entry name" value="Prtase_inh_Kunz-CS"/>
</dbReference>
<evidence type="ECO:0000256" key="5">
    <source>
        <dbReference type="ARBA" id="ARBA00022737"/>
    </source>
</evidence>
<comment type="caution">
    <text evidence="11">The sequence shown here is derived from an EMBL/GenBank/DDBJ whole genome shotgun (WGS) entry which is preliminary data.</text>
</comment>
<evidence type="ECO:0000313" key="12">
    <source>
        <dbReference type="Proteomes" id="UP001046870"/>
    </source>
</evidence>
<dbReference type="GO" id="GO:0030198">
    <property type="term" value="P:extracellular matrix organization"/>
    <property type="evidence" value="ECO:0007669"/>
    <property type="project" value="InterPro"/>
</dbReference>
<dbReference type="Gene3D" id="2.60.120.830">
    <property type="match status" value="1"/>
</dbReference>
<dbReference type="PROSITE" id="PS50092">
    <property type="entry name" value="TSP1"/>
    <property type="match status" value="5"/>
</dbReference>
<dbReference type="GO" id="GO:0005576">
    <property type="term" value="C:extracellular region"/>
    <property type="evidence" value="ECO:0007669"/>
    <property type="project" value="UniProtKB-SubCell"/>
</dbReference>
<dbReference type="GO" id="GO:0031012">
    <property type="term" value="C:extracellular matrix"/>
    <property type="evidence" value="ECO:0007669"/>
    <property type="project" value="TreeGrafter"/>
</dbReference>
<keyword evidence="12" id="KW-1185">Reference proteome</keyword>
<dbReference type="PANTHER" id="PTHR13723">
    <property type="entry name" value="ADAMTS A DISINTEGRIN AND METALLOPROTEASE WITH THROMBOSPONDIN MOTIFS PROTEASE"/>
    <property type="match status" value="1"/>
</dbReference>
<evidence type="ECO:0000256" key="9">
    <source>
        <dbReference type="SAM" id="SignalP"/>
    </source>
</evidence>
<dbReference type="Gene3D" id="4.10.410.10">
    <property type="entry name" value="Pancreatic trypsin inhibitor Kunitz domain"/>
    <property type="match status" value="1"/>
</dbReference>
<feature type="signal peptide" evidence="9">
    <location>
        <begin position="1"/>
        <end position="19"/>
    </location>
</feature>
<proteinExistence type="predicted"/>
<dbReference type="PROSITE" id="PS50279">
    <property type="entry name" value="BPTI_KUNITZ_2"/>
    <property type="match status" value="1"/>
</dbReference>
<feature type="disulfide bond" evidence="7">
    <location>
        <begin position="50"/>
        <end position="61"/>
    </location>
</feature>
<evidence type="ECO:0000259" key="10">
    <source>
        <dbReference type="PROSITE" id="PS50279"/>
    </source>
</evidence>
<evidence type="ECO:0000256" key="8">
    <source>
        <dbReference type="SAM" id="MobiDB-lite"/>
    </source>
</evidence>
<keyword evidence="4 9" id="KW-0732">Signal</keyword>
<accession>A0A9D3TAE8</accession>
<evidence type="ECO:0000313" key="11">
    <source>
        <dbReference type="EMBL" id="KAG7467871.1"/>
    </source>
</evidence>
<feature type="disulfide bond" evidence="7">
    <location>
        <begin position="35"/>
        <end position="71"/>
    </location>
</feature>
<protein>
    <recommendedName>
        <fullName evidence="10">BPTI/Kunitz inhibitor domain-containing protein</fullName>
    </recommendedName>
</protein>
<dbReference type="InterPro" id="IPR045371">
    <property type="entry name" value="ADAMTS_CR_3"/>
</dbReference>
<dbReference type="PRINTS" id="PR01857">
    <property type="entry name" value="ADAMTSFAMILY"/>
</dbReference>
<dbReference type="PRINTS" id="PR00759">
    <property type="entry name" value="BASICPTASE"/>
</dbReference>
<dbReference type="SMART" id="SM00209">
    <property type="entry name" value="TSP1"/>
    <property type="match status" value="5"/>
</dbReference>
<dbReference type="Pfam" id="PF19236">
    <property type="entry name" value="ADAMTS_CR_3"/>
    <property type="match status" value="1"/>
</dbReference>
<keyword evidence="5" id="KW-0677">Repeat</keyword>
<keyword evidence="6 7" id="KW-1015">Disulfide bond</keyword>
<sequence length="835" mass="92074">MKTLLFLAMLQMLAAPAFFLPRVDYWEDWGPFGECSRSCGGGVTKRMRRCVMQRTGGGSNCIGPEISYRSCNIQDCPMGSKDFREEQCARFDGLDFQGKRYSWLPYYGAENPCELNCVPRGENFFYRHRRAVVDGTPCYPGRKDICVDGACKRMGCDNILESPLQEDPCLQCGGGGQSCYLVKNTFTMRNPPHGYHQMFLIPAGATMLRIRETVATRNYLAIKNQRGEYYLNGHGVVDYARGIPGPGTMLYYQRGLEGDMDPEIIIARGPTTEALVVELVTQEQNLGVEFEYYLPQSHTQEHYLPEGPAQRGYMWSFGSWSACSRECGSGYQLRHVFCAIGSEAYPDHMCASLPRPHSNRTCNVHPCQQLYSWSMSTWTSCSATCGVGTQSRSVQCVSQEVMHPRVVEDSFCTTASPRPASLQACDMLPCLEYSVSSWSVCSVTCGKGQQTREVVCVGGRGERLQDQDCSSLHRPHNVQPCQKPACHHFIAWHVGHWSLCSRSCGSGVRERQVICSDMELSLYGVEHCDATPKPPTVETCNTQPCHSPQMVPSMQDPRGHDRIQHRFLPYVPGEYSAVPRPEIPERPHGPVDGPHCAQTYYGCCPDRHTPASGPHGQGCPQPLQACARSRYGCCLDGVTSAQGPNRAGCLESSDHTSVDLSPTRPDTRGACVTATYGCCNDGVTPAAGANGESCPSPPTNAHRPECFLPSSAGSCSDWTSRFYYDITTSRCVHFWFGGCHGNRNNFVTKEECQRHCHSEVLSQQPPILVSRGGPTHSPTHSPTGSVRRIVPALPGSSTGHRLGASAAAQAHRVRVPFHPSRRAPARRQPTYTAAR</sequence>
<gene>
    <name evidence="11" type="ORF">MATL_G00136820</name>
</gene>
<dbReference type="AlphaFoldDB" id="A0A9D3TAE8"/>
<dbReference type="GO" id="GO:0004867">
    <property type="term" value="F:serine-type endopeptidase inhibitor activity"/>
    <property type="evidence" value="ECO:0007669"/>
    <property type="project" value="InterPro"/>
</dbReference>
<dbReference type="EMBL" id="JAFDVH010000011">
    <property type="protein sequence ID" value="KAG7467871.1"/>
    <property type="molecule type" value="Genomic_DNA"/>
</dbReference>
<dbReference type="FunFam" id="2.20.100.10:FF:000005">
    <property type="entry name" value="ADAM metallopeptidase with thrombospondin type 1 motif 9"/>
    <property type="match status" value="4"/>
</dbReference>
<dbReference type="Pfam" id="PF00090">
    <property type="entry name" value="TSP_1"/>
    <property type="match status" value="1"/>
</dbReference>
<dbReference type="SUPFAM" id="SSF57362">
    <property type="entry name" value="BPTI-like"/>
    <property type="match status" value="1"/>
</dbReference>
<evidence type="ECO:0000256" key="1">
    <source>
        <dbReference type="ARBA" id="ARBA00004613"/>
    </source>
</evidence>
<evidence type="ECO:0000256" key="6">
    <source>
        <dbReference type="ARBA" id="ARBA00023157"/>
    </source>
</evidence>
<organism evidence="11 12">
    <name type="scientific">Megalops atlanticus</name>
    <name type="common">Tarpon</name>
    <name type="synonym">Clupea gigantea</name>
    <dbReference type="NCBI Taxonomy" id="7932"/>
    <lineage>
        <taxon>Eukaryota</taxon>
        <taxon>Metazoa</taxon>
        <taxon>Chordata</taxon>
        <taxon>Craniata</taxon>
        <taxon>Vertebrata</taxon>
        <taxon>Euteleostomi</taxon>
        <taxon>Actinopterygii</taxon>
        <taxon>Neopterygii</taxon>
        <taxon>Teleostei</taxon>
        <taxon>Elopiformes</taxon>
        <taxon>Megalopidae</taxon>
        <taxon>Megalops</taxon>
    </lineage>
</organism>
<feature type="disulfide bond" evidence="7">
    <location>
        <begin position="39"/>
        <end position="76"/>
    </location>
</feature>
<dbReference type="Proteomes" id="UP001046870">
    <property type="component" value="Chromosome 11"/>
</dbReference>
<dbReference type="GO" id="GO:0006508">
    <property type="term" value="P:proteolysis"/>
    <property type="evidence" value="ECO:0007669"/>
    <property type="project" value="TreeGrafter"/>
</dbReference>
<comment type="subcellular location">
    <subcellularLocation>
        <location evidence="1">Secreted</location>
    </subcellularLocation>
</comment>
<dbReference type="InterPro" id="IPR050439">
    <property type="entry name" value="ADAMTS_ADAMTS-like"/>
</dbReference>
<dbReference type="GO" id="GO:0004222">
    <property type="term" value="F:metalloendopeptidase activity"/>
    <property type="evidence" value="ECO:0007669"/>
    <property type="project" value="TreeGrafter"/>
</dbReference>
<evidence type="ECO:0000256" key="7">
    <source>
        <dbReference type="PIRSR" id="PIRSR613273-3"/>
    </source>
</evidence>
<dbReference type="PROSITE" id="PS00280">
    <property type="entry name" value="BPTI_KUNITZ_1"/>
    <property type="match status" value="1"/>
</dbReference>
<dbReference type="PANTHER" id="PTHR13723:SF281">
    <property type="entry name" value="PAPILIN"/>
    <property type="match status" value="1"/>
</dbReference>
<dbReference type="Pfam" id="PF19030">
    <property type="entry name" value="TSP1_ADAMTS"/>
    <property type="match status" value="4"/>
</dbReference>
<dbReference type="FunFam" id="2.60.120.830:FF:000001">
    <property type="entry name" value="A disintegrin and metalloproteinase with thrombospondin motifs 1"/>
    <property type="match status" value="1"/>
</dbReference>
<dbReference type="Gene3D" id="2.20.100.10">
    <property type="entry name" value="Thrombospondin type-1 (TSP1) repeat"/>
    <property type="match status" value="5"/>
</dbReference>